<proteinExistence type="predicted"/>
<protein>
    <submittedName>
        <fullName evidence="1">Uncharacterized protein</fullName>
    </submittedName>
</protein>
<dbReference type="RefSeq" id="WP_074683883.1">
    <property type="nucleotide sequence ID" value="NZ_BPTT01000001.1"/>
</dbReference>
<sequence>MRKEFLTKHLLQQNVQMDGNVNFMVNGDINIQPCPWEQDVDLTDGRPVHYLANLEVMADGQTRVKAKRTGSRGPLYQTLFETAHGTVKIVPQRKQRHPEREQLIVEFKFPRRYGLALTKALYEEEADQVLSYFKTRKEECLWNQH</sequence>
<dbReference type="AlphaFoldDB" id="A0AA37HZP7"/>
<accession>A0AA37HZP7</accession>
<comment type="caution">
    <text evidence="1">The sequence shown here is derived from an EMBL/GenBank/DDBJ whole genome shotgun (WGS) entry which is preliminary data.</text>
</comment>
<organism evidence="1 2">
    <name type="scientific">Xylanibacter ruminicola</name>
    <name type="common">Prevotella ruminicola</name>
    <dbReference type="NCBI Taxonomy" id="839"/>
    <lineage>
        <taxon>Bacteria</taxon>
        <taxon>Pseudomonadati</taxon>
        <taxon>Bacteroidota</taxon>
        <taxon>Bacteroidia</taxon>
        <taxon>Bacteroidales</taxon>
        <taxon>Prevotellaceae</taxon>
        <taxon>Xylanibacter</taxon>
    </lineage>
</organism>
<reference evidence="1" key="1">
    <citation type="submission" date="2021-08" db="EMBL/GenBank/DDBJ databases">
        <title>Prevotella lacticifex sp. nov., isolated from rumen of cow.</title>
        <authorList>
            <person name="Shinkai T."/>
            <person name="Ikeyama N."/>
            <person name="Kumagai M."/>
            <person name="Ohmori H."/>
            <person name="Sakamoto M."/>
            <person name="Ohkuma M."/>
            <person name="Mitsumori M."/>
        </authorList>
    </citation>
    <scope>NUCLEOTIDE SEQUENCE</scope>
    <source>
        <strain evidence="1">JCM 8259</strain>
    </source>
</reference>
<dbReference type="EMBL" id="BPTT01000001">
    <property type="protein sequence ID" value="GJG32113.1"/>
    <property type="molecule type" value="Genomic_DNA"/>
</dbReference>
<evidence type="ECO:0000313" key="1">
    <source>
        <dbReference type="EMBL" id="GJG32113.1"/>
    </source>
</evidence>
<dbReference type="GeneID" id="31502176"/>
<dbReference type="Proteomes" id="UP000887097">
    <property type="component" value="Unassembled WGS sequence"/>
</dbReference>
<gene>
    <name evidence="1" type="ORF">PRMUPPPA20_02220</name>
</gene>
<name>A0AA37HZP7_XYLRU</name>
<evidence type="ECO:0000313" key="2">
    <source>
        <dbReference type="Proteomes" id="UP000887097"/>
    </source>
</evidence>